<protein>
    <submittedName>
        <fullName evidence="2">Cyclic nucleotide-binding domain-containing protein</fullName>
    </submittedName>
</protein>
<dbReference type="InterPro" id="IPR013815">
    <property type="entry name" value="ATP_grasp_subdomain_1"/>
</dbReference>
<dbReference type="InterPro" id="IPR000595">
    <property type="entry name" value="cNMP-bd_dom"/>
</dbReference>
<evidence type="ECO:0000313" key="3">
    <source>
        <dbReference type="Proteomes" id="UP000320244"/>
    </source>
</evidence>
<dbReference type="Gene3D" id="2.60.120.10">
    <property type="entry name" value="Jelly Rolls"/>
    <property type="match status" value="1"/>
</dbReference>
<dbReference type="InterPro" id="IPR002192">
    <property type="entry name" value="PPDK_AMP/ATP-bd"/>
</dbReference>
<evidence type="ECO:0000313" key="2">
    <source>
        <dbReference type="EMBL" id="TWP36529.1"/>
    </source>
</evidence>
<keyword evidence="3" id="KW-1185">Reference proteome</keyword>
<accession>A0A563E2K7</accession>
<dbReference type="SUPFAM" id="SSF51206">
    <property type="entry name" value="cAMP-binding domain-like"/>
    <property type="match status" value="1"/>
</dbReference>
<dbReference type="InterPro" id="IPR018488">
    <property type="entry name" value="cNMP-bd_CS"/>
</dbReference>
<dbReference type="RefSeq" id="WP_146316612.1">
    <property type="nucleotide sequence ID" value="NZ_VCQV01000011.1"/>
</dbReference>
<dbReference type="EMBL" id="VCQV01000011">
    <property type="protein sequence ID" value="TWP36529.1"/>
    <property type="molecule type" value="Genomic_DNA"/>
</dbReference>
<organism evidence="2 3">
    <name type="scientific">Leekyejoonella antrihumi</name>
    <dbReference type="NCBI Taxonomy" id="1660198"/>
    <lineage>
        <taxon>Bacteria</taxon>
        <taxon>Bacillati</taxon>
        <taxon>Actinomycetota</taxon>
        <taxon>Actinomycetes</taxon>
        <taxon>Micrococcales</taxon>
        <taxon>Dermacoccaceae</taxon>
        <taxon>Leekyejoonella</taxon>
    </lineage>
</organism>
<dbReference type="SUPFAM" id="SSF56059">
    <property type="entry name" value="Glutathione synthetase ATP-binding domain-like"/>
    <property type="match status" value="1"/>
</dbReference>
<dbReference type="InterPro" id="IPR018490">
    <property type="entry name" value="cNMP-bd_dom_sf"/>
</dbReference>
<dbReference type="CDD" id="cd00038">
    <property type="entry name" value="CAP_ED"/>
    <property type="match status" value="1"/>
</dbReference>
<dbReference type="Gene3D" id="3.30.470.20">
    <property type="entry name" value="ATP-grasp fold, B domain"/>
    <property type="match status" value="1"/>
</dbReference>
<feature type="domain" description="Cyclic nucleotide-binding" evidence="1">
    <location>
        <begin position="293"/>
        <end position="408"/>
    </location>
</feature>
<dbReference type="GO" id="GO:0016301">
    <property type="term" value="F:kinase activity"/>
    <property type="evidence" value="ECO:0007669"/>
    <property type="project" value="InterPro"/>
</dbReference>
<name>A0A563E2K7_9MICO</name>
<dbReference type="InterPro" id="IPR014710">
    <property type="entry name" value="RmlC-like_jellyroll"/>
</dbReference>
<dbReference type="PANTHER" id="PTHR43615">
    <property type="entry name" value="PHOSPHOENOLPYRUVATE SYNTHASE-RELATED"/>
    <property type="match status" value="1"/>
</dbReference>
<reference evidence="2 3" key="1">
    <citation type="submission" date="2019-05" db="EMBL/GenBank/DDBJ databases">
        <authorList>
            <person name="Lee S.D."/>
        </authorList>
    </citation>
    <scope>NUCLEOTIDE SEQUENCE [LARGE SCALE GENOMIC DNA]</scope>
    <source>
        <strain evidence="2 3">C5-26</strain>
    </source>
</reference>
<dbReference type="OrthoDB" id="9765468at2"/>
<dbReference type="Pfam" id="PF01326">
    <property type="entry name" value="PPDK_N"/>
    <property type="match status" value="1"/>
</dbReference>
<reference evidence="2 3" key="2">
    <citation type="submission" date="2019-08" db="EMBL/GenBank/DDBJ databases">
        <title>Jejuicoccus antrihumi gen. nov., sp. nov., a new member of the family Dermacoccaceae isolated from a cave.</title>
        <authorList>
            <person name="Schumann P."/>
            <person name="Kim I.S."/>
        </authorList>
    </citation>
    <scope>NUCLEOTIDE SEQUENCE [LARGE SCALE GENOMIC DNA]</scope>
    <source>
        <strain evidence="2 3">C5-26</strain>
    </source>
</reference>
<gene>
    <name evidence="2" type="ORF">FGL98_09985</name>
</gene>
<evidence type="ECO:0000259" key="1">
    <source>
        <dbReference type="PROSITE" id="PS50042"/>
    </source>
</evidence>
<dbReference type="AlphaFoldDB" id="A0A563E2K7"/>
<proteinExistence type="predicted"/>
<sequence>MTAATVVPLEGACDEALFGAKAVGLGEATRSGLPVPPGIALAGDVVELVAKGDQPTLATVTEATRPLTYPLAIRSSAVGEDSADASFAGQHLTLLNVTSPDGLGAAIREVWWSANSDSVISYRKRVGLFTRPSVGVVVQSLMDPEVAGVMFTQNPVNGADERVVEASWGLGEVVVAARVIPDHFRLARSGLILERSAGLKEVAIRATSAGGTVEEAVATELQGALCLNDAQLGLLGDLAARCEEIYGPGRDIEWAYADGRLYLLQCRAVTHGTSARPKPPSEGPVEVLAQVPLFLGLSEPEVAQIASLFKERRFAAGETIIKEGVGAAAFFVIRSGEAAVSVHGRPVSTLRRGDYFGEVALIDDGDRSATITASTDVVCQGLTYWEFRPLVQANAAIAWNLLQTLAKRLRSAEKS</sequence>
<dbReference type="Proteomes" id="UP000320244">
    <property type="component" value="Unassembled WGS sequence"/>
</dbReference>
<dbReference type="Pfam" id="PF00027">
    <property type="entry name" value="cNMP_binding"/>
    <property type="match status" value="1"/>
</dbReference>
<dbReference type="Gene3D" id="3.30.1490.20">
    <property type="entry name" value="ATP-grasp fold, A domain"/>
    <property type="match status" value="1"/>
</dbReference>
<dbReference type="PANTHER" id="PTHR43615:SF1">
    <property type="entry name" value="PPDK_N DOMAIN-CONTAINING PROTEIN"/>
    <property type="match status" value="1"/>
</dbReference>
<dbReference type="SMART" id="SM00100">
    <property type="entry name" value="cNMP"/>
    <property type="match status" value="1"/>
</dbReference>
<dbReference type="InterPro" id="IPR051549">
    <property type="entry name" value="PEP_Utilizing_Enz"/>
</dbReference>
<comment type="caution">
    <text evidence="2">The sequence shown here is derived from an EMBL/GenBank/DDBJ whole genome shotgun (WGS) entry which is preliminary data.</text>
</comment>
<dbReference type="PRINTS" id="PR00103">
    <property type="entry name" value="CAMPKINASE"/>
</dbReference>
<dbReference type="GO" id="GO:0005524">
    <property type="term" value="F:ATP binding"/>
    <property type="evidence" value="ECO:0007669"/>
    <property type="project" value="InterPro"/>
</dbReference>
<dbReference type="PROSITE" id="PS00889">
    <property type="entry name" value="CNMP_BINDING_2"/>
    <property type="match status" value="1"/>
</dbReference>
<dbReference type="PROSITE" id="PS50042">
    <property type="entry name" value="CNMP_BINDING_3"/>
    <property type="match status" value="1"/>
</dbReference>